<keyword evidence="3" id="KW-1185">Reference proteome</keyword>
<dbReference type="PANTHER" id="PTHR33110:SF134">
    <property type="entry name" value="OS09G0565350 PROTEIN"/>
    <property type="match status" value="1"/>
</dbReference>
<accession>A0A5J9URE6</accession>
<reference evidence="2 3" key="1">
    <citation type="journal article" date="2019" name="Sci. Rep.">
        <title>A high-quality genome of Eragrostis curvula grass provides insights into Poaceae evolution and supports new strategies to enhance forage quality.</title>
        <authorList>
            <person name="Carballo J."/>
            <person name="Santos B.A.C.M."/>
            <person name="Zappacosta D."/>
            <person name="Garbus I."/>
            <person name="Selva J.P."/>
            <person name="Gallo C.A."/>
            <person name="Diaz A."/>
            <person name="Albertini E."/>
            <person name="Caccamo M."/>
            <person name="Echenique V."/>
        </authorList>
    </citation>
    <scope>NUCLEOTIDE SEQUENCE [LARGE SCALE GENOMIC DNA]</scope>
    <source>
        <strain evidence="3">cv. Victoria</strain>
        <tissue evidence="2">Leaf</tissue>
    </source>
</reference>
<dbReference type="Gramene" id="TVU26382">
    <property type="protein sequence ID" value="TVU26382"/>
    <property type="gene ID" value="EJB05_28925"/>
</dbReference>
<protein>
    <recommendedName>
        <fullName evidence="1">KIB1-4 beta-propeller domain-containing protein</fullName>
    </recommendedName>
</protein>
<dbReference type="PANTHER" id="PTHR33110">
    <property type="entry name" value="F-BOX/KELCH-REPEAT PROTEIN-RELATED"/>
    <property type="match status" value="1"/>
</dbReference>
<evidence type="ECO:0000259" key="1">
    <source>
        <dbReference type="Pfam" id="PF03478"/>
    </source>
</evidence>
<feature type="domain" description="KIB1-4 beta-propeller" evidence="1">
    <location>
        <begin position="170"/>
        <end position="347"/>
    </location>
</feature>
<dbReference type="OrthoDB" id="694843at2759"/>
<sequence>MADASTELPLDLLPDISCRLHASTDYIRFHAVCRSWRNDAQGSRPALLPWLVSPRDAAGHRIARCVISSSKSSRCAIASANGLCIPDQGWAIRADDGAAACCLFTTCPKSNDGLVIDPLAGLASSVTLPPYPEEMKSWVKRATGVVSGDGTVFVHAFGLIQRLTSYVPIFVALLHPGGTAWTLVKQDDLYLDTSHMDTCLVAYHDGKIVKCHATPWWWSTWKWTIVSSRFVGGQRSGYLDAGDAGKKVQSSYLVESRGELLWVFVQVKTNSGYYKDAVLGQRAGDLGSMPEALMVSVYALQYEVGEPRWVERDGPSLADRILFLGRQGSFAVDAARFGIGGCAYFLDRRPL</sequence>
<dbReference type="Proteomes" id="UP000324897">
    <property type="component" value="Chromosome 2"/>
</dbReference>
<evidence type="ECO:0000313" key="2">
    <source>
        <dbReference type="EMBL" id="TVU26382.1"/>
    </source>
</evidence>
<comment type="caution">
    <text evidence="2">The sequence shown here is derived from an EMBL/GenBank/DDBJ whole genome shotgun (WGS) entry which is preliminary data.</text>
</comment>
<gene>
    <name evidence="2" type="ORF">EJB05_28925</name>
</gene>
<dbReference type="EMBL" id="RWGY01000013">
    <property type="protein sequence ID" value="TVU26382.1"/>
    <property type="molecule type" value="Genomic_DNA"/>
</dbReference>
<dbReference type="Pfam" id="PF03478">
    <property type="entry name" value="Beta-prop_KIB1-4"/>
    <property type="match status" value="1"/>
</dbReference>
<name>A0A5J9URE6_9POAL</name>
<dbReference type="InterPro" id="IPR005174">
    <property type="entry name" value="KIB1-4_b-propeller"/>
</dbReference>
<organism evidence="2 3">
    <name type="scientific">Eragrostis curvula</name>
    <name type="common">weeping love grass</name>
    <dbReference type="NCBI Taxonomy" id="38414"/>
    <lineage>
        <taxon>Eukaryota</taxon>
        <taxon>Viridiplantae</taxon>
        <taxon>Streptophyta</taxon>
        <taxon>Embryophyta</taxon>
        <taxon>Tracheophyta</taxon>
        <taxon>Spermatophyta</taxon>
        <taxon>Magnoliopsida</taxon>
        <taxon>Liliopsida</taxon>
        <taxon>Poales</taxon>
        <taxon>Poaceae</taxon>
        <taxon>PACMAD clade</taxon>
        <taxon>Chloridoideae</taxon>
        <taxon>Eragrostideae</taxon>
        <taxon>Eragrostidinae</taxon>
        <taxon>Eragrostis</taxon>
    </lineage>
</organism>
<feature type="non-terminal residue" evidence="2">
    <location>
        <position position="1"/>
    </location>
</feature>
<dbReference type="AlphaFoldDB" id="A0A5J9URE6"/>
<proteinExistence type="predicted"/>
<evidence type="ECO:0000313" key="3">
    <source>
        <dbReference type="Proteomes" id="UP000324897"/>
    </source>
</evidence>